<feature type="region of interest" description="Disordered" evidence="15">
    <location>
        <begin position="514"/>
        <end position="546"/>
    </location>
</feature>
<dbReference type="InterPro" id="IPR011604">
    <property type="entry name" value="PDDEXK-like_dom_sf"/>
</dbReference>
<dbReference type="GO" id="GO:0043138">
    <property type="term" value="F:3'-5' DNA helicase activity"/>
    <property type="evidence" value="ECO:0007669"/>
    <property type="project" value="UniProtKB-EC"/>
</dbReference>
<comment type="catalytic activity">
    <reaction evidence="11">
        <text>Couples ATP hydrolysis with the unwinding of duplex DNA by translocating in the 3'-5' direction.</text>
        <dbReference type="EC" id="5.6.2.4"/>
    </reaction>
</comment>
<dbReference type="OrthoDB" id="9810135at2"/>
<dbReference type="SUPFAM" id="SSF52540">
    <property type="entry name" value="P-loop containing nucleoside triphosphate hydrolases"/>
    <property type="match status" value="1"/>
</dbReference>
<evidence type="ECO:0000256" key="14">
    <source>
        <dbReference type="PROSITE-ProRule" id="PRU00560"/>
    </source>
</evidence>
<dbReference type="Gene3D" id="3.90.320.10">
    <property type="match status" value="1"/>
</dbReference>
<protein>
    <recommendedName>
        <fullName evidence="12">DNA 3'-5' helicase</fullName>
        <ecNumber evidence="12">5.6.2.4</ecNumber>
    </recommendedName>
</protein>
<dbReference type="Gene3D" id="3.40.50.300">
    <property type="entry name" value="P-loop containing nucleotide triphosphate hydrolases"/>
    <property type="match status" value="4"/>
</dbReference>
<feature type="binding site" evidence="14">
    <location>
        <begin position="24"/>
        <end position="31"/>
    </location>
    <ligand>
        <name>ATP</name>
        <dbReference type="ChEBI" id="CHEBI:30616"/>
    </ligand>
</feature>
<evidence type="ECO:0000256" key="6">
    <source>
        <dbReference type="ARBA" id="ARBA00022839"/>
    </source>
</evidence>
<dbReference type="GO" id="GO:0005524">
    <property type="term" value="F:ATP binding"/>
    <property type="evidence" value="ECO:0007669"/>
    <property type="project" value="UniProtKB-UniRule"/>
</dbReference>
<dbReference type="InterPro" id="IPR011335">
    <property type="entry name" value="Restrct_endonuc-II-like"/>
</dbReference>
<evidence type="ECO:0000256" key="3">
    <source>
        <dbReference type="ARBA" id="ARBA00022763"/>
    </source>
</evidence>
<evidence type="ECO:0000256" key="2">
    <source>
        <dbReference type="ARBA" id="ARBA00022741"/>
    </source>
</evidence>
<dbReference type="RefSeq" id="WP_076345344.1">
    <property type="nucleotide sequence ID" value="NZ_FTOO01000002.1"/>
</dbReference>
<dbReference type="InterPro" id="IPR027417">
    <property type="entry name" value="P-loop_NTPase"/>
</dbReference>
<keyword evidence="4 14" id="KW-0378">Hydrolase</keyword>
<dbReference type="EC" id="5.6.2.4" evidence="12"/>
<evidence type="ECO:0000256" key="15">
    <source>
        <dbReference type="SAM" id="MobiDB-lite"/>
    </source>
</evidence>
<keyword evidence="10" id="KW-0413">Isomerase</keyword>
<keyword evidence="8" id="KW-0238">DNA-binding</keyword>
<dbReference type="PROSITE" id="PS51198">
    <property type="entry name" value="UVRD_HELICASE_ATP_BIND"/>
    <property type="match status" value="1"/>
</dbReference>
<feature type="domain" description="UvrD-like helicase ATP-binding" evidence="16">
    <location>
        <begin position="3"/>
        <end position="458"/>
    </location>
</feature>
<dbReference type="Pfam" id="PF00580">
    <property type="entry name" value="UvrD-helicase"/>
    <property type="match status" value="1"/>
</dbReference>
<dbReference type="GO" id="GO:0000725">
    <property type="term" value="P:recombinational repair"/>
    <property type="evidence" value="ECO:0007669"/>
    <property type="project" value="TreeGrafter"/>
</dbReference>
<evidence type="ECO:0000256" key="13">
    <source>
        <dbReference type="ARBA" id="ARBA00048988"/>
    </source>
</evidence>
<evidence type="ECO:0000256" key="10">
    <source>
        <dbReference type="ARBA" id="ARBA00023235"/>
    </source>
</evidence>
<evidence type="ECO:0000256" key="12">
    <source>
        <dbReference type="ARBA" id="ARBA00034808"/>
    </source>
</evidence>
<dbReference type="PANTHER" id="PTHR11070:SF48">
    <property type="entry name" value="ATP-DEPENDENT HELICASE_NUCLEASE SUBUNIT A"/>
    <property type="match status" value="1"/>
</dbReference>
<comment type="catalytic activity">
    <reaction evidence="13">
        <text>ATP + H2O = ADP + phosphate + H(+)</text>
        <dbReference type="Rhea" id="RHEA:13065"/>
        <dbReference type="ChEBI" id="CHEBI:15377"/>
        <dbReference type="ChEBI" id="CHEBI:15378"/>
        <dbReference type="ChEBI" id="CHEBI:30616"/>
        <dbReference type="ChEBI" id="CHEBI:43474"/>
        <dbReference type="ChEBI" id="CHEBI:456216"/>
        <dbReference type="EC" id="5.6.2.4"/>
    </reaction>
</comment>
<name>A0A1N7L2F8_9BACL</name>
<dbReference type="Proteomes" id="UP000186156">
    <property type="component" value="Unassembled WGS sequence"/>
</dbReference>
<keyword evidence="7 14" id="KW-0067">ATP-binding</keyword>
<dbReference type="GO" id="GO:0004527">
    <property type="term" value="F:exonuclease activity"/>
    <property type="evidence" value="ECO:0007669"/>
    <property type="project" value="UniProtKB-KW"/>
</dbReference>
<dbReference type="Pfam" id="PF13361">
    <property type="entry name" value="UvrD_C"/>
    <property type="match status" value="2"/>
</dbReference>
<feature type="domain" description="UvrD-like helicase C-terminal" evidence="17">
    <location>
        <begin position="512"/>
        <end position="809"/>
    </location>
</feature>
<keyword evidence="3" id="KW-0227">DNA damage</keyword>
<dbReference type="InterPro" id="IPR014016">
    <property type="entry name" value="UvrD-like_ATP-bd"/>
</dbReference>
<keyword evidence="1" id="KW-0540">Nuclease</keyword>
<evidence type="ECO:0000313" key="19">
    <source>
        <dbReference type="Proteomes" id="UP000186156"/>
    </source>
</evidence>
<dbReference type="GO" id="GO:0016887">
    <property type="term" value="F:ATP hydrolysis activity"/>
    <property type="evidence" value="ECO:0007669"/>
    <property type="project" value="RHEA"/>
</dbReference>
<feature type="compositionally biased region" description="Acidic residues" evidence="15">
    <location>
        <begin position="522"/>
        <end position="545"/>
    </location>
</feature>
<keyword evidence="19" id="KW-1185">Reference proteome</keyword>
<evidence type="ECO:0000259" key="17">
    <source>
        <dbReference type="PROSITE" id="PS51217"/>
    </source>
</evidence>
<dbReference type="CDD" id="cd17932">
    <property type="entry name" value="DEXQc_UvrD"/>
    <property type="match status" value="1"/>
</dbReference>
<evidence type="ECO:0000256" key="7">
    <source>
        <dbReference type="ARBA" id="ARBA00022840"/>
    </source>
</evidence>
<keyword evidence="2 14" id="KW-0547">Nucleotide-binding</keyword>
<proteinExistence type="predicted"/>
<evidence type="ECO:0000256" key="5">
    <source>
        <dbReference type="ARBA" id="ARBA00022806"/>
    </source>
</evidence>
<keyword evidence="5 14" id="KW-0347">Helicase</keyword>
<evidence type="ECO:0000256" key="8">
    <source>
        <dbReference type="ARBA" id="ARBA00023125"/>
    </source>
</evidence>
<evidence type="ECO:0000256" key="4">
    <source>
        <dbReference type="ARBA" id="ARBA00022801"/>
    </source>
</evidence>
<dbReference type="PANTHER" id="PTHR11070">
    <property type="entry name" value="UVRD / RECB / PCRA DNA HELICASE FAMILY MEMBER"/>
    <property type="match status" value="1"/>
</dbReference>
<dbReference type="SUPFAM" id="SSF52980">
    <property type="entry name" value="Restriction endonuclease-like"/>
    <property type="match status" value="1"/>
</dbReference>
<dbReference type="GO" id="GO:0005829">
    <property type="term" value="C:cytosol"/>
    <property type="evidence" value="ECO:0007669"/>
    <property type="project" value="TreeGrafter"/>
</dbReference>
<keyword evidence="9" id="KW-0234">DNA repair</keyword>
<accession>A0A1N7L2F8</accession>
<gene>
    <name evidence="18" type="ORF">SAMN05421799_102369</name>
</gene>
<dbReference type="InterPro" id="IPR000212">
    <property type="entry name" value="DNA_helicase_UvrD/REP"/>
</dbReference>
<dbReference type="Pfam" id="PF12705">
    <property type="entry name" value="PDDEXK_1"/>
    <property type="match status" value="1"/>
</dbReference>
<reference evidence="19" key="1">
    <citation type="submission" date="2017-01" db="EMBL/GenBank/DDBJ databases">
        <authorList>
            <person name="Varghese N."/>
            <person name="Submissions S."/>
        </authorList>
    </citation>
    <scope>NUCLEOTIDE SEQUENCE [LARGE SCALE GENOMIC DNA]</scope>
    <source>
        <strain evidence="19">DSM 16176</strain>
    </source>
</reference>
<keyword evidence="6" id="KW-0269">Exonuclease</keyword>
<dbReference type="PROSITE" id="PS51217">
    <property type="entry name" value="UVRD_HELICASE_CTER"/>
    <property type="match status" value="1"/>
</dbReference>
<dbReference type="AlphaFoldDB" id="A0A1N7L2F8"/>
<evidence type="ECO:0000256" key="11">
    <source>
        <dbReference type="ARBA" id="ARBA00034617"/>
    </source>
</evidence>
<evidence type="ECO:0000256" key="9">
    <source>
        <dbReference type="ARBA" id="ARBA00023204"/>
    </source>
</evidence>
<organism evidence="18 19">
    <name type="scientific">Alicyclobacillus vulcanalis</name>
    <dbReference type="NCBI Taxonomy" id="252246"/>
    <lineage>
        <taxon>Bacteria</taxon>
        <taxon>Bacillati</taxon>
        <taxon>Bacillota</taxon>
        <taxon>Bacilli</taxon>
        <taxon>Bacillales</taxon>
        <taxon>Alicyclobacillaceae</taxon>
        <taxon>Alicyclobacillus</taxon>
    </lineage>
</organism>
<evidence type="ECO:0000256" key="1">
    <source>
        <dbReference type="ARBA" id="ARBA00022722"/>
    </source>
</evidence>
<evidence type="ECO:0000313" key="18">
    <source>
        <dbReference type="EMBL" id="SIS68052.1"/>
    </source>
</evidence>
<dbReference type="InterPro" id="IPR014017">
    <property type="entry name" value="DNA_helicase_UvrD-like_C"/>
</dbReference>
<evidence type="ECO:0000259" key="16">
    <source>
        <dbReference type="PROSITE" id="PS51198"/>
    </source>
</evidence>
<dbReference type="GO" id="GO:0003677">
    <property type="term" value="F:DNA binding"/>
    <property type="evidence" value="ECO:0007669"/>
    <property type="project" value="UniProtKB-KW"/>
</dbReference>
<dbReference type="EMBL" id="FTOO01000002">
    <property type="protein sequence ID" value="SIS68052.1"/>
    <property type="molecule type" value="Genomic_DNA"/>
</dbReference>
<dbReference type="GO" id="GO:0033202">
    <property type="term" value="C:DNA helicase complex"/>
    <property type="evidence" value="ECO:0007669"/>
    <property type="project" value="TreeGrafter"/>
</dbReference>
<dbReference type="STRING" id="252246.SAMN05421799_102369"/>
<sequence length="1259" mass="139151">MSVHWSHEQHRAIHARGRNIVVSAGAGSGKTAVLAERIARLAEEEPKLRMDALLVMTFTEAAAEEMRARIARRLRECAAEALQGGDAAKARRFQRLAHRVHDAQISTIHSFCLALLRDHAVEAELAPGFRVLSGEEDAVLLRGAAEQVFDEWGQDAERFRQLSDALTALRLHRQPQALRAVIDLCNVALSQVDPEAWLDQIVSHYDADELWSNPFGEAFAREARMQIAVAHAYMQRGLAELEHLGAPENVMAGAHTICANLQEAMKRLSAPSAGFDPGEIGSLIQWTAARLSSDYDSFKVWRSKAADALKVLRKVLGRGRDDLEKDVRALRPHIEVLAALARDTLRCAKSRRQEQNSLSFSDLEHMTYALLKAKHVRAAVHARYRYVFVDEYQDTSPIQDAIVDAVARPGGLFLVGDVKQSIYGFRMAEPGLFLDRYRRYAAGAGGEAIDLSANYRSRRGIIHFVNYLFRQLFHAEIAGYDYEDGHEMRPEAPYPEEDKAPPPVRVKLFFSAKGSADRGAGDDDAVGDLEDTLEQGDDASDGEDEQVARQKLEIEAMWVADEIARAMERNELVYDRATQAHRPLRYQDIAILLRAGGESLNTVVQVLASRGIPAVARASSGFFRAMEVRWAVCLLAAIDNPLDSLALAAALKSPFVGLADEDLAAARIVRPRGPLWHALRQASEMAEQGGEAEVSGDLQASLKRLAAARERFEHWRSRAHALPPGELMREIARDTEIELYLRAMPRGALRAANLEQFIRLAEAHAPHAGDLYSFLAMVRGMEEADVDLGHAQGGSTDSVSVMTIHGSKGLEFPHVYVLNLGRQFPRNRSSIALNRRLGIGAAVGCVETGTFWRTIPSIAVDAANREAARAEEARVLYVALTRAKERLVLVGHVGRVEELERACDAHDEAGRLTPHAFFSGKSYAAWIVPALMRHPDGAGLRSLVPDLHVAAWDVPGVRFELEVEIDGAKQDLAPGAEAAGEVEQAATRSAPAVRAERFASPEEAARELRSRWKGAAWMYRVVRVEPAAARARVALPSKLTATDIRRWFAERELRRHRQASAILDDPAFLRVGGASPRERGVAFHTFMQRAPLIRYADADEVSRAAQALVEQGLLEERLRLALDPADVLAFFASPLGARVLLADEVYREQPFFYRVDVQAGDTCAPVVVQGVIDCLLRDSGGYVVIDYKTDQVEDAGDLDRFVQAYEPQVATYAAAVKEAVGEEPEVYLYFVQARAARAVRAQALDLRMQEVAQREAHGR</sequence>
<dbReference type="InterPro" id="IPR038726">
    <property type="entry name" value="PDDEXK_AddAB-type"/>
</dbReference>